<evidence type="ECO:0000313" key="8">
    <source>
        <dbReference type="EMBL" id="GLX85456.1"/>
    </source>
</evidence>
<evidence type="ECO:0000256" key="2">
    <source>
        <dbReference type="ARBA" id="ARBA00022714"/>
    </source>
</evidence>
<dbReference type="Proteomes" id="UP001157134">
    <property type="component" value="Unassembled WGS sequence"/>
</dbReference>
<dbReference type="SUPFAM" id="SSF55961">
    <property type="entry name" value="Bet v1-like"/>
    <property type="match status" value="1"/>
</dbReference>
<feature type="domain" description="Rieske" evidence="7">
    <location>
        <begin position="29"/>
        <end position="138"/>
    </location>
</feature>
<evidence type="ECO:0000256" key="5">
    <source>
        <dbReference type="ARBA" id="ARBA00023004"/>
    </source>
</evidence>
<dbReference type="CDD" id="cd00680">
    <property type="entry name" value="RHO_alpha_C"/>
    <property type="match status" value="1"/>
</dbReference>
<dbReference type="CDD" id="cd03469">
    <property type="entry name" value="Rieske_RO_Alpha_N"/>
    <property type="match status" value="1"/>
</dbReference>
<evidence type="ECO:0000256" key="1">
    <source>
        <dbReference type="ARBA" id="ARBA00001962"/>
    </source>
</evidence>
<proteinExistence type="predicted"/>
<dbReference type="InterPro" id="IPR017941">
    <property type="entry name" value="Rieske_2Fe-2S"/>
</dbReference>
<comment type="cofactor">
    <cofactor evidence="1">
        <name>Fe cation</name>
        <dbReference type="ChEBI" id="CHEBI:24875"/>
    </cofactor>
</comment>
<dbReference type="PANTHER" id="PTHR43756">
    <property type="entry name" value="CHOLINE MONOOXYGENASE, CHLOROPLASTIC"/>
    <property type="match status" value="1"/>
</dbReference>
<protein>
    <recommendedName>
        <fullName evidence="7">Rieske domain-containing protein</fullName>
    </recommendedName>
</protein>
<dbReference type="PRINTS" id="PR00090">
    <property type="entry name" value="RNGDIOXGNASE"/>
</dbReference>
<dbReference type="RefSeq" id="WP_284297582.1">
    <property type="nucleotide sequence ID" value="NZ_BSSV01000003.1"/>
</dbReference>
<evidence type="ECO:0000259" key="7">
    <source>
        <dbReference type="PROSITE" id="PS51296"/>
    </source>
</evidence>
<keyword evidence="2" id="KW-0001">2Fe-2S</keyword>
<keyword evidence="3" id="KW-0479">Metal-binding</keyword>
<keyword evidence="6" id="KW-0411">Iron-sulfur</keyword>
<dbReference type="InterPro" id="IPR036922">
    <property type="entry name" value="Rieske_2Fe-2S_sf"/>
</dbReference>
<evidence type="ECO:0000256" key="6">
    <source>
        <dbReference type="ARBA" id="ARBA00023014"/>
    </source>
</evidence>
<name>A0ABQ6HEZ2_9GAMM</name>
<keyword evidence="9" id="KW-1185">Reference proteome</keyword>
<reference evidence="8 9" key="1">
    <citation type="submission" date="2023-03" db="EMBL/GenBank/DDBJ databases">
        <title>Thalassotalea loyana LMG 22536T draft genome sequence.</title>
        <authorList>
            <person name="Sawabe T."/>
        </authorList>
    </citation>
    <scope>NUCLEOTIDE SEQUENCE [LARGE SCALE GENOMIC DNA]</scope>
    <source>
        <strain evidence="8 9">LMG 22536</strain>
    </source>
</reference>
<dbReference type="Pfam" id="PF00355">
    <property type="entry name" value="Rieske"/>
    <property type="match status" value="1"/>
</dbReference>
<dbReference type="PROSITE" id="PS51296">
    <property type="entry name" value="RIESKE"/>
    <property type="match status" value="1"/>
</dbReference>
<evidence type="ECO:0000313" key="9">
    <source>
        <dbReference type="Proteomes" id="UP001157134"/>
    </source>
</evidence>
<dbReference type="SUPFAM" id="SSF50022">
    <property type="entry name" value="ISP domain"/>
    <property type="match status" value="1"/>
</dbReference>
<comment type="caution">
    <text evidence="8">The sequence shown here is derived from an EMBL/GenBank/DDBJ whole genome shotgun (WGS) entry which is preliminary data.</text>
</comment>
<dbReference type="Gene3D" id="2.102.10.10">
    <property type="entry name" value="Rieske [2Fe-2S] iron-sulphur domain"/>
    <property type="match status" value="1"/>
</dbReference>
<keyword evidence="5" id="KW-0408">Iron</keyword>
<dbReference type="Gene3D" id="3.90.380.10">
    <property type="entry name" value="Naphthalene 1,2-dioxygenase Alpha Subunit, Chain A, domain 1"/>
    <property type="match status" value="1"/>
</dbReference>
<dbReference type="InterPro" id="IPR015879">
    <property type="entry name" value="Ring_hydroxy_dOase_asu_C_dom"/>
</dbReference>
<dbReference type="EMBL" id="BSSV01000003">
    <property type="protein sequence ID" value="GLX85456.1"/>
    <property type="molecule type" value="Genomic_DNA"/>
</dbReference>
<dbReference type="InterPro" id="IPR001663">
    <property type="entry name" value="Rng_hydr_dOase-A"/>
</dbReference>
<gene>
    <name evidence="8" type="ORF">tloyanaT_17080</name>
</gene>
<organism evidence="8 9">
    <name type="scientific">Thalassotalea loyana</name>
    <dbReference type="NCBI Taxonomy" id="280483"/>
    <lineage>
        <taxon>Bacteria</taxon>
        <taxon>Pseudomonadati</taxon>
        <taxon>Pseudomonadota</taxon>
        <taxon>Gammaproteobacteria</taxon>
        <taxon>Alteromonadales</taxon>
        <taxon>Colwelliaceae</taxon>
        <taxon>Thalassotalea</taxon>
    </lineage>
</organism>
<dbReference type="PANTHER" id="PTHR43756:SF5">
    <property type="entry name" value="CHOLINE MONOOXYGENASE, CHLOROPLASTIC"/>
    <property type="match status" value="1"/>
</dbReference>
<dbReference type="Pfam" id="PF00848">
    <property type="entry name" value="Ring_hydroxyl_A"/>
    <property type="match status" value="1"/>
</dbReference>
<evidence type="ECO:0000256" key="4">
    <source>
        <dbReference type="ARBA" id="ARBA00023002"/>
    </source>
</evidence>
<keyword evidence="4" id="KW-0560">Oxidoreductase</keyword>
<accession>A0ABQ6HEZ2</accession>
<sequence length="385" mass="43885">MENNILTNKDYTCTKRFNAEMAHIFSNCWTFCGLVEDLQENNRYLTVVAGLTSLVVLRDEQGELKAFHNFCRHRGMKLLDGQGRLSAKITCPYHDWTYDQSGNLKSLPKAKQEFEGLNKACLSLKRASVGIWRGMVWVHPDPNAVPVQQYFSGMGSHVAPYDVEALVEAKEALYEVTINANWKLVAENYIDHYHLAQLHAGTLHMYDHKKAEFGFVDEHVFFWEPLAQAYYENIDQHSPYPLLIDKNDKKMGAWVPLLFPNVGLAESESSWSVFHIMPLSVDQTKVVVRSKVKNCSSMAFIKQATKSYTFWTSRVKAKSSQHEQSHALGSGDFMQEDIFVCEQLQQSLSNPRFEFGPSAKGGERLIRGFQQRVNAKLTQGGFNVR</sequence>
<evidence type="ECO:0000256" key="3">
    <source>
        <dbReference type="ARBA" id="ARBA00022723"/>
    </source>
</evidence>